<feature type="region of interest" description="Disordered" evidence="1">
    <location>
        <begin position="286"/>
        <end position="305"/>
    </location>
</feature>
<accession>A0A1I8FH69</accession>
<reference evidence="3" key="1">
    <citation type="submission" date="2016-11" db="UniProtKB">
        <authorList>
            <consortium name="WormBaseParasite"/>
        </authorList>
    </citation>
    <scope>IDENTIFICATION</scope>
</reference>
<organism evidence="2 3">
    <name type="scientific">Macrostomum lignano</name>
    <dbReference type="NCBI Taxonomy" id="282301"/>
    <lineage>
        <taxon>Eukaryota</taxon>
        <taxon>Metazoa</taxon>
        <taxon>Spiralia</taxon>
        <taxon>Lophotrochozoa</taxon>
        <taxon>Platyhelminthes</taxon>
        <taxon>Rhabditophora</taxon>
        <taxon>Macrostomorpha</taxon>
        <taxon>Macrostomida</taxon>
        <taxon>Macrostomidae</taxon>
        <taxon>Macrostomum</taxon>
    </lineage>
</organism>
<dbReference type="Proteomes" id="UP000095280">
    <property type="component" value="Unplaced"/>
</dbReference>
<proteinExistence type="predicted"/>
<protein>
    <submittedName>
        <fullName evidence="3">PseudoU_synth_2 domain-containing protein</fullName>
    </submittedName>
</protein>
<dbReference type="AlphaFoldDB" id="A0A1I8FH69"/>
<evidence type="ECO:0000313" key="3">
    <source>
        <dbReference type="WBParaSite" id="maker-unitig_33813-snap-gene-0.3-mRNA-1"/>
    </source>
</evidence>
<name>A0A1I8FH69_9PLAT</name>
<dbReference type="WBParaSite" id="maker-unitig_33813-snap-gene-0.3-mRNA-1">
    <property type="protein sequence ID" value="maker-unitig_33813-snap-gene-0.3-mRNA-1"/>
    <property type="gene ID" value="maker-unitig_33813-snap-gene-0.3"/>
</dbReference>
<sequence length="425" mass="45930">PNNARLFHKPFRVKSHAKAESTERRQTCSTELRRCYQTAFAYFPEATRRKIRTARWQPEVRTSSNLRLWAHTDADGFVYFAAPPANYCTILVKPPPTVYALWRAPLMSNGACVDAYAASGLLSLAALRAACGLLAQFVAVGRAAADRGRAGKEAEAGAGPYWFDHVAQLSEEMGAAASVDSSCNNLTSSSTRTPARRDAEGAGNFQPSLTYVDRGCCIGVRRGCVVPPAPVRAGEGPLTIEDCLFRVTCQQRGGCSNVGPLQRQLLDWRKQVRQFDYGVSSRRLEGLPGGRRRGHPGPCGAEPSGSQCGRLCWRTRGPGAAFRSLLGLHDTRLGCCDCHGAVLLATARRRLRAYRCASSRAASNKCVSAGRPARLRGGRGGSSLKTVSAVYSRRPPGGGSGEVVSVQGDQLAYLYRLLTEDYQIS</sequence>
<keyword evidence="2" id="KW-1185">Reference proteome</keyword>
<evidence type="ECO:0000256" key="1">
    <source>
        <dbReference type="SAM" id="MobiDB-lite"/>
    </source>
</evidence>
<evidence type="ECO:0000313" key="2">
    <source>
        <dbReference type="Proteomes" id="UP000095280"/>
    </source>
</evidence>